<sequence length="161" mass="17837">MCLRGISNFNTSLLGKHFSRLTIGEDSLLSKLLKSRYYPRCSVTKAPIGFNPNYVWRSILSTKYCVTKSVRWRIGTGAKVRIWKDKCIPDVFGFKPQSPVQGLDSEAKSEYFYFPNHVYYALESVGGEEHMAVLAEAEGAPGRGFGSVGPCFGTQQGEPVG</sequence>
<evidence type="ECO:0000313" key="1">
    <source>
        <dbReference type="EMBL" id="KAI5407535.1"/>
    </source>
</evidence>
<name>A0A9D4WTN9_PEA</name>
<evidence type="ECO:0000313" key="2">
    <source>
        <dbReference type="Proteomes" id="UP001058974"/>
    </source>
</evidence>
<dbReference type="Proteomes" id="UP001058974">
    <property type="component" value="Chromosome 5"/>
</dbReference>
<accession>A0A9D4WTN9</accession>
<dbReference type="Gramene" id="Psat05G0369600-T1">
    <property type="protein sequence ID" value="KAI5407535.1"/>
    <property type="gene ID" value="KIW84_053696"/>
</dbReference>
<proteinExistence type="predicted"/>
<protein>
    <submittedName>
        <fullName evidence="1">Uncharacterized protein</fullName>
    </submittedName>
</protein>
<keyword evidence="2" id="KW-1185">Reference proteome</keyword>
<dbReference type="AlphaFoldDB" id="A0A9D4WTN9"/>
<gene>
    <name evidence="1" type="ORF">KIW84_053696</name>
</gene>
<reference evidence="1 2" key="1">
    <citation type="journal article" date="2022" name="Nat. Genet.">
        <title>Improved pea reference genome and pan-genome highlight genomic features and evolutionary characteristics.</title>
        <authorList>
            <person name="Yang T."/>
            <person name="Liu R."/>
            <person name="Luo Y."/>
            <person name="Hu S."/>
            <person name="Wang D."/>
            <person name="Wang C."/>
            <person name="Pandey M.K."/>
            <person name="Ge S."/>
            <person name="Xu Q."/>
            <person name="Li N."/>
            <person name="Li G."/>
            <person name="Huang Y."/>
            <person name="Saxena R.K."/>
            <person name="Ji Y."/>
            <person name="Li M."/>
            <person name="Yan X."/>
            <person name="He Y."/>
            <person name="Liu Y."/>
            <person name="Wang X."/>
            <person name="Xiang C."/>
            <person name="Varshney R.K."/>
            <person name="Ding H."/>
            <person name="Gao S."/>
            <person name="Zong X."/>
        </authorList>
    </citation>
    <scope>NUCLEOTIDE SEQUENCE [LARGE SCALE GENOMIC DNA]</scope>
    <source>
        <strain evidence="1 2">cv. Zhongwan 6</strain>
    </source>
</reference>
<organism evidence="1 2">
    <name type="scientific">Pisum sativum</name>
    <name type="common">Garden pea</name>
    <name type="synonym">Lathyrus oleraceus</name>
    <dbReference type="NCBI Taxonomy" id="3888"/>
    <lineage>
        <taxon>Eukaryota</taxon>
        <taxon>Viridiplantae</taxon>
        <taxon>Streptophyta</taxon>
        <taxon>Embryophyta</taxon>
        <taxon>Tracheophyta</taxon>
        <taxon>Spermatophyta</taxon>
        <taxon>Magnoliopsida</taxon>
        <taxon>eudicotyledons</taxon>
        <taxon>Gunneridae</taxon>
        <taxon>Pentapetalae</taxon>
        <taxon>rosids</taxon>
        <taxon>fabids</taxon>
        <taxon>Fabales</taxon>
        <taxon>Fabaceae</taxon>
        <taxon>Papilionoideae</taxon>
        <taxon>50 kb inversion clade</taxon>
        <taxon>NPAAA clade</taxon>
        <taxon>Hologalegina</taxon>
        <taxon>IRL clade</taxon>
        <taxon>Fabeae</taxon>
        <taxon>Lathyrus</taxon>
    </lineage>
</organism>
<comment type="caution">
    <text evidence="1">The sequence shown here is derived from an EMBL/GenBank/DDBJ whole genome shotgun (WGS) entry which is preliminary data.</text>
</comment>
<dbReference type="EMBL" id="JAMSHJ010000005">
    <property type="protein sequence ID" value="KAI5407535.1"/>
    <property type="molecule type" value="Genomic_DNA"/>
</dbReference>